<dbReference type="EC" id="2.5.1.18" evidence="3"/>
<dbReference type="InterPro" id="IPR036249">
    <property type="entry name" value="Thioredoxin-like_sf"/>
</dbReference>
<dbReference type="Gene3D" id="1.20.1050.10">
    <property type="match status" value="1"/>
</dbReference>
<dbReference type="Pfam" id="PF13417">
    <property type="entry name" value="GST_N_3"/>
    <property type="match status" value="1"/>
</dbReference>
<dbReference type="CDD" id="cd03206">
    <property type="entry name" value="GST_C_7"/>
    <property type="match status" value="1"/>
</dbReference>
<dbReference type="SFLD" id="SFLDS00019">
    <property type="entry name" value="Glutathione_Transferase_(cytos"/>
    <property type="match status" value="1"/>
</dbReference>
<dbReference type="PROSITE" id="PS50404">
    <property type="entry name" value="GST_NTER"/>
    <property type="match status" value="1"/>
</dbReference>
<dbReference type="PANTHER" id="PTHR44051:SF2">
    <property type="entry name" value="HYPOTHETICAL GLUTATHIONE S-TRANSFERASE LIKE PROTEIN"/>
    <property type="match status" value="1"/>
</dbReference>
<dbReference type="InterPro" id="IPR004046">
    <property type="entry name" value="GST_C"/>
</dbReference>
<sequence>MQTLKLYGTPASGHCHRVELLLRMLDLPYEYCEAPATVRRSEAFLQLNPVGQIPVLLADEQVLSDSNAIMVYLVKRYAPDSHWLPEDPLAAAQVQAWLSKAAGEVRYGPASCRMVVQFSAPENYPSAQAISARFLPQLEQHLAEREFLATSLPTIADLACYSYVAVAPEGGVSLKPFPAIQHWLDRIAALPGFFPMPALPLPDQAVGQ</sequence>
<dbReference type="SUPFAM" id="SSF47616">
    <property type="entry name" value="GST C-terminal domain-like"/>
    <property type="match status" value="1"/>
</dbReference>
<protein>
    <submittedName>
        <fullName evidence="3">Glutathione S-transferase GstB</fullName>
        <ecNumber evidence="3">2.5.1.18</ecNumber>
    </submittedName>
</protein>
<feature type="domain" description="GST N-terminal" evidence="1">
    <location>
        <begin position="2"/>
        <end position="81"/>
    </location>
</feature>
<dbReference type="GO" id="GO:0004364">
    <property type="term" value="F:glutathione transferase activity"/>
    <property type="evidence" value="ECO:0007669"/>
    <property type="project" value="UniProtKB-EC"/>
</dbReference>
<dbReference type="AlphaFoldDB" id="A0A3S4WS87"/>
<dbReference type="Gene3D" id="3.40.30.10">
    <property type="entry name" value="Glutaredoxin"/>
    <property type="match status" value="1"/>
</dbReference>
<gene>
    <name evidence="3" type="primary">gstB_3</name>
    <name evidence="3" type="ORF">NCTC13193_03691</name>
</gene>
<evidence type="ECO:0000313" key="3">
    <source>
        <dbReference type="EMBL" id="VEI72466.1"/>
    </source>
</evidence>
<name>A0A3S4WS87_SERFO</name>
<feature type="domain" description="GST C-terminal" evidence="2">
    <location>
        <begin position="87"/>
        <end position="206"/>
    </location>
</feature>
<dbReference type="PANTHER" id="PTHR44051">
    <property type="entry name" value="GLUTATHIONE S-TRANSFERASE-RELATED"/>
    <property type="match status" value="1"/>
</dbReference>
<organism evidence="3 4">
    <name type="scientific">Serratia fonticola</name>
    <dbReference type="NCBI Taxonomy" id="47917"/>
    <lineage>
        <taxon>Bacteria</taxon>
        <taxon>Pseudomonadati</taxon>
        <taxon>Pseudomonadota</taxon>
        <taxon>Gammaproteobacteria</taxon>
        <taxon>Enterobacterales</taxon>
        <taxon>Yersiniaceae</taxon>
        <taxon>Serratia</taxon>
    </lineage>
</organism>
<dbReference type="InterPro" id="IPR040079">
    <property type="entry name" value="Glutathione_S-Trfase"/>
</dbReference>
<evidence type="ECO:0000259" key="2">
    <source>
        <dbReference type="PROSITE" id="PS50405"/>
    </source>
</evidence>
<reference evidence="3 4" key="1">
    <citation type="submission" date="2018-12" db="EMBL/GenBank/DDBJ databases">
        <authorList>
            <consortium name="Pathogen Informatics"/>
        </authorList>
    </citation>
    <scope>NUCLEOTIDE SEQUENCE [LARGE SCALE GENOMIC DNA]</scope>
    <source>
        <strain evidence="3 4">NCTC13193</strain>
    </source>
</reference>
<dbReference type="SFLD" id="SFLDG00358">
    <property type="entry name" value="Main_(cytGST)"/>
    <property type="match status" value="1"/>
</dbReference>
<evidence type="ECO:0000313" key="4">
    <source>
        <dbReference type="Proteomes" id="UP000270487"/>
    </source>
</evidence>
<dbReference type="RefSeq" id="WP_141132501.1">
    <property type="nucleotide sequence ID" value="NZ_JBFQFY010000008.1"/>
</dbReference>
<dbReference type="InterPro" id="IPR036282">
    <property type="entry name" value="Glutathione-S-Trfase_C_sf"/>
</dbReference>
<proteinExistence type="predicted"/>
<dbReference type="EMBL" id="LR134492">
    <property type="protein sequence ID" value="VEI72466.1"/>
    <property type="molecule type" value="Genomic_DNA"/>
</dbReference>
<dbReference type="SUPFAM" id="SSF52833">
    <property type="entry name" value="Thioredoxin-like"/>
    <property type="match status" value="1"/>
</dbReference>
<dbReference type="PROSITE" id="PS50405">
    <property type="entry name" value="GST_CTER"/>
    <property type="match status" value="1"/>
</dbReference>
<dbReference type="InterPro" id="IPR004045">
    <property type="entry name" value="Glutathione_S-Trfase_N"/>
</dbReference>
<dbReference type="Pfam" id="PF00043">
    <property type="entry name" value="GST_C"/>
    <property type="match status" value="1"/>
</dbReference>
<keyword evidence="3" id="KW-0808">Transferase</keyword>
<evidence type="ECO:0000259" key="1">
    <source>
        <dbReference type="PROSITE" id="PS50404"/>
    </source>
</evidence>
<dbReference type="SFLD" id="SFLDG01151">
    <property type="entry name" value="Main.2:_Nu-like"/>
    <property type="match status" value="1"/>
</dbReference>
<accession>A0A3S4WS87</accession>
<dbReference type="Proteomes" id="UP000270487">
    <property type="component" value="Chromosome"/>
</dbReference>
<dbReference type="InterPro" id="IPR010987">
    <property type="entry name" value="Glutathione-S-Trfase_C-like"/>
</dbReference>